<evidence type="ECO:0000313" key="2">
    <source>
        <dbReference type="EMBL" id="ATF25341.1"/>
    </source>
</evidence>
<gene>
    <name evidence="2" type="ORF">CNY62_02430</name>
</gene>
<organism evidence="2 3">
    <name type="scientific">Brochothrix thermosphacta</name>
    <name type="common">Microbacterium thermosphactum</name>
    <dbReference type="NCBI Taxonomy" id="2756"/>
    <lineage>
        <taxon>Bacteria</taxon>
        <taxon>Bacillati</taxon>
        <taxon>Bacillota</taxon>
        <taxon>Bacilli</taxon>
        <taxon>Bacillales</taxon>
        <taxon>Listeriaceae</taxon>
        <taxon>Brochothrix</taxon>
    </lineage>
</organism>
<feature type="compositionally biased region" description="Acidic residues" evidence="1">
    <location>
        <begin position="101"/>
        <end position="114"/>
    </location>
</feature>
<dbReference type="AlphaFoldDB" id="A0A1D2K9N0"/>
<evidence type="ECO:0000313" key="3">
    <source>
        <dbReference type="Proteomes" id="UP000243591"/>
    </source>
</evidence>
<dbReference type="InterPro" id="IPR057006">
    <property type="entry name" value="Phage_TAC_19"/>
</dbReference>
<dbReference type="RefSeq" id="WP_069133600.1">
    <property type="nucleotide sequence ID" value="NZ_CP023483.1"/>
</dbReference>
<keyword evidence="3" id="KW-1185">Reference proteome</keyword>
<dbReference type="Proteomes" id="UP000243591">
    <property type="component" value="Chromosome"/>
</dbReference>
<reference evidence="2 3" key="1">
    <citation type="submission" date="2017-09" db="EMBL/GenBank/DDBJ databases">
        <title>Complete Genome Sequences of Two Strains of the Meat Spoilage Bacterium Brochothrix thermosphacta Isolated from Ground Chicken.</title>
        <authorList>
            <person name="Paoli G.C."/>
            <person name="Wijey C."/>
            <person name="Chen C.-Y."/>
            <person name="Nguyen L."/>
            <person name="Yan X."/>
            <person name="Irwin P.L."/>
        </authorList>
    </citation>
    <scope>NUCLEOTIDE SEQUENCE [LARGE SCALE GENOMIC DNA]</scope>
    <source>
        <strain evidence="2 3">BI</strain>
    </source>
</reference>
<dbReference type="EMBL" id="CP023483">
    <property type="protein sequence ID" value="ATF25341.1"/>
    <property type="molecule type" value="Genomic_DNA"/>
</dbReference>
<dbReference type="Pfam" id="PF23857">
    <property type="entry name" value="Phage_TAC_19"/>
    <property type="match status" value="1"/>
</dbReference>
<dbReference type="NCBIfam" id="NF047360">
    <property type="entry name" value="tail_chap_PVL"/>
    <property type="match status" value="1"/>
</dbReference>
<sequence length="114" mass="12946">MTEKITLTLTDANTGKEKTYSRGVATLADIENFFILQSKIRKLTEQEEPSIFGGINLQLEYVAELFASEELTPTDIKNGLTRDNWEQQLTDVMKAVSPESFEPDEEEEEDQGKK</sequence>
<evidence type="ECO:0000256" key="1">
    <source>
        <dbReference type="SAM" id="MobiDB-lite"/>
    </source>
</evidence>
<feature type="region of interest" description="Disordered" evidence="1">
    <location>
        <begin position="88"/>
        <end position="114"/>
    </location>
</feature>
<proteinExistence type="predicted"/>
<dbReference type="KEGG" id="bths:CNY62_02430"/>
<name>A0A1D2K9N0_BROTH</name>
<accession>A0A1D2K9N0</accession>
<protein>
    <submittedName>
        <fullName evidence="2">Uncharacterized protein</fullName>
    </submittedName>
</protein>